<reference evidence="1 2" key="1">
    <citation type="submission" date="2014-03" db="EMBL/GenBank/DDBJ databases">
        <title>The genomes of two eusocial bee gut symbionts.</title>
        <authorList>
            <person name="Kwong W.K."/>
            <person name="Engel P."/>
            <person name="Koch H."/>
            <person name="Moran N.A."/>
        </authorList>
    </citation>
    <scope>NUCLEOTIDE SEQUENCE [LARGE SCALE GENOMIC DNA]</scope>
    <source>
        <strain evidence="2">wkB29</strain>
    </source>
</reference>
<accession>A0A836MSZ7</accession>
<gene>
    <name evidence="1" type="ORF">SALWKB29_0114</name>
</gene>
<evidence type="ECO:0000313" key="2">
    <source>
        <dbReference type="Proteomes" id="UP000027170"/>
    </source>
</evidence>
<dbReference type="EMBL" id="JFZV01000001">
    <property type="protein sequence ID" value="KDN15695.1"/>
    <property type="molecule type" value="Genomic_DNA"/>
</dbReference>
<dbReference type="Proteomes" id="UP000027170">
    <property type="component" value="Unassembled WGS sequence"/>
</dbReference>
<name>A0A836MSZ7_9NEIS</name>
<dbReference type="AlphaFoldDB" id="A0A836MSZ7"/>
<evidence type="ECO:0000313" key="1">
    <source>
        <dbReference type="EMBL" id="KDN15695.1"/>
    </source>
</evidence>
<comment type="caution">
    <text evidence="1">The sequence shown here is derived from an EMBL/GenBank/DDBJ whole genome shotgun (WGS) entry which is preliminary data.</text>
</comment>
<sequence>MVIFLYAINGGFCLPVYIKIDVLAGEVGKVKMLLCAYCS</sequence>
<organism evidence="1 2">
    <name type="scientific">Snodgrassella communis</name>
    <dbReference type="NCBI Taxonomy" id="2946699"/>
    <lineage>
        <taxon>Bacteria</taxon>
        <taxon>Pseudomonadati</taxon>
        <taxon>Pseudomonadota</taxon>
        <taxon>Betaproteobacteria</taxon>
        <taxon>Neisseriales</taxon>
        <taxon>Neisseriaceae</taxon>
        <taxon>Snodgrassella</taxon>
    </lineage>
</organism>
<keyword evidence="2" id="KW-1185">Reference proteome</keyword>
<proteinExistence type="predicted"/>
<protein>
    <submittedName>
        <fullName evidence="1">Uncharacterized protein</fullName>
    </submittedName>
</protein>